<dbReference type="AlphaFoldDB" id="A0A6I4TV95"/>
<dbReference type="Proteomes" id="UP000469430">
    <property type="component" value="Unassembled WGS sequence"/>
</dbReference>
<protein>
    <recommendedName>
        <fullName evidence="5">CENP-V/GFA domain-containing protein</fullName>
    </recommendedName>
</protein>
<keyword evidence="2" id="KW-0479">Metal-binding</keyword>
<keyword evidence="3" id="KW-0862">Zinc</keyword>
<dbReference type="PANTHER" id="PTHR33337">
    <property type="entry name" value="GFA DOMAIN-CONTAINING PROTEIN"/>
    <property type="match status" value="1"/>
</dbReference>
<feature type="domain" description="CENP-V/GFA" evidence="5">
    <location>
        <begin position="8"/>
        <end position="125"/>
    </location>
</feature>
<evidence type="ECO:0000256" key="2">
    <source>
        <dbReference type="ARBA" id="ARBA00022723"/>
    </source>
</evidence>
<evidence type="ECO:0000256" key="4">
    <source>
        <dbReference type="ARBA" id="ARBA00023239"/>
    </source>
</evidence>
<dbReference type="GO" id="GO:0046872">
    <property type="term" value="F:metal ion binding"/>
    <property type="evidence" value="ECO:0007669"/>
    <property type="project" value="UniProtKB-KW"/>
</dbReference>
<dbReference type="InterPro" id="IPR006913">
    <property type="entry name" value="CENP-V/GFA"/>
</dbReference>
<evidence type="ECO:0000259" key="5">
    <source>
        <dbReference type="PROSITE" id="PS51891"/>
    </source>
</evidence>
<dbReference type="PROSITE" id="PS51891">
    <property type="entry name" value="CENP_V_GFA"/>
    <property type="match status" value="1"/>
</dbReference>
<gene>
    <name evidence="6" type="ORF">GRI97_04435</name>
</gene>
<evidence type="ECO:0000256" key="3">
    <source>
        <dbReference type="ARBA" id="ARBA00022833"/>
    </source>
</evidence>
<dbReference type="RefSeq" id="WP_161389893.1">
    <property type="nucleotide sequence ID" value="NZ_JBHSCP010000001.1"/>
</dbReference>
<dbReference type="GO" id="GO:0016846">
    <property type="term" value="F:carbon-sulfur lyase activity"/>
    <property type="evidence" value="ECO:0007669"/>
    <property type="project" value="InterPro"/>
</dbReference>
<dbReference type="OrthoDB" id="7186766at2"/>
<sequence>MLEGGNSYEGGCLCGAIRYRVTGPSLFESQCCCRDCQKATGTGHTTIVGVMRDQLEMAAEPKVYTNTGESGGWVSRHFCGDCGGRLYTSGSLPGEVIMIQAGSLDNPSQVTPQNVIYGKDAVSWDHFDPALTVYDLYAPR</sequence>
<comment type="similarity">
    <text evidence="1">Belongs to the Gfa family.</text>
</comment>
<evidence type="ECO:0000313" key="7">
    <source>
        <dbReference type="Proteomes" id="UP000469430"/>
    </source>
</evidence>
<accession>A0A6I4TV95</accession>
<comment type="caution">
    <text evidence="6">The sequence shown here is derived from an EMBL/GenBank/DDBJ whole genome shotgun (WGS) entry which is preliminary data.</text>
</comment>
<dbReference type="Pfam" id="PF04828">
    <property type="entry name" value="GFA"/>
    <property type="match status" value="1"/>
</dbReference>
<proteinExistence type="inferred from homology"/>
<dbReference type="Gene3D" id="3.90.1590.10">
    <property type="entry name" value="glutathione-dependent formaldehyde- activating enzyme (gfa)"/>
    <property type="match status" value="1"/>
</dbReference>
<dbReference type="SUPFAM" id="SSF51316">
    <property type="entry name" value="Mss4-like"/>
    <property type="match status" value="1"/>
</dbReference>
<keyword evidence="4" id="KW-0456">Lyase</keyword>
<organism evidence="6 7">
    <name type="scientific">Croceibacterium xixiisoli</name>
    <dbReference type="NCBI Taxonomy" id="1476466"/>
    <lineage>
        <taxon>Bacteria</taxon>
        <taxon>Pseudomonadati</taxon>
        <taxon>Pseudomonadota</taxon>
        <taxon>Alphaproteobacteria</taxon>
        <taxon>Sphingomonadales</taxon>
        <taxon>Erythrobacteraceae</taxon>
        <taxon>Croceibacterium</taxon>
    </lineage>
</organism>
<dbReference type="EMBL" id="WTYJ01000001">
    <property type="protein sequence ID" value="MXO98233.1"/>
    <property type="molecule type" value="Genomic_DNA"/>
</dbReference>
<name>A0A6I4TV95_9SPHN</name>
<dbReference type="InterPro" id="IPR011057">
    <property type="entry name" value="Mss4-like_sf"/>
</dbReference>
<evidence type="ECO:0000313" key="6">
    <source>
        <dbReference type="EMBL" id="MXO98233.1"/>
    </source>
</evidence>
<dbReference type="PANTHER" id="PTHR33337:SF40">
    <property type="entry name" value="CENP-V_GFA DOMAIN-CONTAINING PROTEIN-RELATED"/>
    <property type="match status" value="1"/>
</dbReference>
<reference evidence="6 7" key="1">
    <citation type="submission" date="2019-12" db="EMBL/GenBank/DDBJ databases">
        <title>Genomic-based taxomic classification of the family Erythrobacteraceae.</title>
        <authorList>
            <person name="Xu L."/>
        </authorList>
    </citation>
    <scope>NUCLEOTIDE SEQUENCE [LARGE SCALE GENOMIC DNA]</scope>
    <source>
        <strain evidence="6 7">S36</strain>
    </source>
</reference>
<evidence type="ECO:0000256" key="1">
    <source>
        <dbReference type="ARBA" id="ARBA00005495"/>
    </source>
</evidence>
<keyword evidence="7" id="KW-1185">Reference proteome</keyword>